<comment type="caution">
    <text evidence="1">The sequence shown here is derived from an EMBL/GenBank/DDBJ whole genome shotgun (WGS) entry which is preliminary data.</text>
</comment>
<organism evidence="1 2">
    <name type="scientific">Araneus ventricosus</name>
    <name type="common">Orbweaver spider</name>
    <name type="synonym">Epeira ventricosa</name>
    <dbReference type="NCBI Taxonomy" id="182803"/>
    <lineage>
        <taxon>Eukaryota</taxon>
        <taxon>Metazoa</taxon>
        <taxon>Ecdysozoa</taxon>
        <taxon>Arthropoda</taxon>
        <taxon>Chelicerata</taxon>
        <taxon>Arachnida</taxon>
        <taxon>Araneae</taxon>
        <taxon>Araneomorphae</taxon>
        <taxon>Entelegynae</taxon>
        <taxon>Araneoidea</taxon>
        <taxon>Araneidae</taxon>
        <taxon>Araneus</taxon>
    </lineage>
</organism>
<protein>
    <submittedName>
        <fullName evidence="1">Uncharacterized protein</fullName>
    </submittedName>
</protein>
<evidence type="ECO:0000313" key="1">
    <source>
        <dbReference type="EMBL" id="GBM01914.1"/>
    </source>
</evidence>
<name>A0A4Y2CD57_ARAVE</name>
<gene>
    <name evidence="1" type="ORF">AVEN_114201_1</name>
</gene>
<accession>A0A4Y2CD57</accession>
<dbReference type="Proteomes" id="UP000499080">
    <property type="component" value="Unassembled WGS sequence"/>
</dbReference>
<reference evidence="1 2" key="1">
    <citation type="journal article" date="2019" name="Sci. Rep.">
        <title>Orb-weaving spider Araneus ventricosus genome elucidates the spidroin gene catalogue.</title>
        <authorList>
            <person name="Kono N."/>
            <person name="Nakamura H."/>
            <person name="Ohtoshi R."/>
            <person name="Moran D.A.P."/>
            <person name="Shinohara A."/>
            <person name="Yoshida Y."/>
            <person name="Fujiwara M."/>
            <person name="Mori M."/>
            <person name="Tomita M."/>
            <person name="Arakawa K."/>
        </authorList>
    </citation>
    <scope>NUCLEOTIDE SEQUENCE [LARGE SCALE GENOMIC DNA]</scope>
</reference>
<keyword evidence="2" id="KW-1185">Reference proteome</keyword>
<proteinExistence type="predicted"/>
<sequence length="152" mass="17364">MGELEIDKKYPVSEIRKLSTKYGEKIIVELEDASVISLPQRCVNRALDYLKLNDIIPLYFVYLGSKDTGDMRALYSGMQREGGARVCSLARMCQNFLIALDDEEGGYIMFPEIHTQILKYLLQICRILSDEKDIECKKRGCDILCELTDILA</sequence>
<dbReference type="EMBL" id="BGPR01086055">
    <property type="protein sequence ID" value="GBM01914.1"/>
    <property type="molecule type" value="Genomic_DNA"/>
</dbReference>
<dbReference type="OrthoDB" id="7685400at2759"/>
<evidence type="ECO:0000313" key="2">
    <source>
        <dbReference type="Proteomes" id="UP000499080"/>
    </source>
</evidence>
<dbReference type="AlphaFoldDB" id="A0A4Y2CD57"/>